<dbReference type="SUPFAM" id="SSF52218">
    <property type="entry name" value="Flavoproteins"/>
    <property type="match status" value="1"/>
</dbReference>
<sequence length="209" mass="23125">MKKFYLTILVVLGVVLGLSWRESAQVNAATTIKKGSNSDTLIVYFSKSGINYEGYRKTGNTAKLANDIQKATGADMYEIVPAKPYSRTSYKAVEKRATAEQKQNARPAIKGSMPDVSKYKTVFIGSPIWYNEYPMPVRTFMDKVDLNGKTLMPFATDSGSGMGEQPQQLKKQYPKAKIKKGFSVEGADVSKANTQTNVNKWVKNLGLSK</sequence>
<dbReference type="InterPro" id="IPR029039">
    <property type="entry name" value="Flavoprotein-like_sf"/>
</dbReference>
<organism evidence="2 3">
    <name type="scientific">Limosilactobacillus albertensis</name>
    <dbReference type="NCBI Taxonomy" id="2759752"/>
    <lineage>
        <taxon>Bacteria</taxon>
        <taxon>Bacillati</taxon>
        <taxon>Bacillota</taxon>
        <taxon>Bacilli</taxon>
        <taxon>Lactobacillales</taxon>
        <taxon>Lactobacillaceae</taxon>
        <taxon>Limosilactobacillus</taxon>
    </lineage>
</organism>
<name>A0A7W3TSJ9_9LACO</name>
<dbReference type="EMBL" id="JACIVC010000061">
    <property type="protein sequence ID" value="MBB1069948.1"/>
    <property type="molecule type" value="Genomic_DNA"/>
</dbReference>
<dbReference type="PANTHER" id="PTHR39201">
    <property type="entry name" value="EXPORTED PROTEIN-RELATED"/>
    <property type="match status" value="1"/>
</dbReference>
<dbReference type="InterPro" id="IPR008254">
    <property type="entry name" value="Flavodoxin/NO_synth"/>
</dbReference>
<feature type="domain" description="Flavodoxin-like" evidence="1">
    <location>
        <begin position="57"/>
        <end position="204"/>
    </location>
</feature>
<dbReference type="GO" id="GO:0016651">
    <property type="term" value="F:oxidoreductase activity, acting on NAD(P)H"/>
    <property type="evidence" value="ECO:0007669"/>
    <property type="project" value="UniProtKB-ARBA"/>
</dbReference>
<evidence type="ECO:0000313" key="3">
    <source>
        <dbReference type="Proteomes" id="UP000518316"/>
    </source>
</evidence>
<dbReference type="GO" id="GO:0010181">
    <property type="term" value="F:FMN binding"/>
    <property type="evidence" value="ECO:0007669"/>
    <property type="project" value="InterPro"/>
</dbReference>
<protein>
    <submittedName>
        <fullName evidence="2">Flavodoxin</fullName>
    </submittedName>
</protein>
<dbReference type="AlphaFoldDB" id="A0A7W3TSJ9"/>
<comment type="caution">
    <text evidence="2">The sequence shown here is derived from an EMBL/GenBank/DDBJ whole genome shotgun (WGS) entry which is preliminary data.</text>
</comment>
<reference evidence="2 3" key="1">
    <citation type="submission" date="2020-07" db="EMBL/GenBank/DDBJ databases">
        <title>Description of Limosilactobacillus balticus sp. nov., Limosilactobacillus agrestis sp. nov., Limosilactobacillus albertensis sp. nov., Limosilactobacillus rudii sp. nov., Limosilactobacillus fastidiosus sp. nov., five novel Limosilactobacillus species isolated from the vertebrate gastrointestinal tract, and proposal of 6 subspecies of Limosilactobacillus reuteri adapted to the gastrointestinal tract of specific vertebrate hosts.</title>
        <authorList>
            <person name="Li F."/>
            <person name="Cheng C."/>
            <person name="Zheng J."/>
            <person name="Quevedo R.M."/>
            <person name="Li J."/>
            <person name="Roos S."/>
            <person name="Gaenzle M.G."/>
            <person name="Walter J."/>
        </authorList>
    </citation>
    <scope>NUCLEOTIDE SEQUENCE [LARGE SCALE GENOMIC DNA]</scope>
    <source>
        <strain evidence="2 3">RRLNB_1_1</strain>
    </source>
</reference>
<dbReference type="Pfam" id="PF12682">
    <property type="entry name" value="Flavodoxin_4"/>
    <property type="match status" value="1"/>
</dbReference>
<dbReference type="RefSeq" id="WP_182598464.1">
    <property type="nucleotide sequence ID" value="NZ_JACIVC010000061.1"/>
</dbReference>
<gene>
    <name evidence="2" type="ORF">H5S40_07265</name>
</gene>
<evidence type="ECO:0000259" key="1">
    <source>
        <dbReference type="Pfam" id="PF12682"/>
    </source>
</evidence>
<accession>A0A7W3TSJ9</accession>
<dbReference type="Proteomes" id="UP000518316">
    <property type="component" value="Unassembled WGS sequence"/>
</dbReference>
<dbReference type="Gene3D" id="3.40.50.360">
    <property type="match status" value="1"/>
</dbReference>
<dbReference type="PANTHER" id="PTHR39201:SF1">
    <property type="entry name" value="FLAVODOXIN-LIKE DOMAIN-CONTAINING PROTEIN"/>
    <property type="match status" value="1"/>
</dbReference>
<proteinExistence type="predicted"/>
<keyword evidence="3" id="KW-1185">Reference proteome</keyword>
<evidence type="ECO:0000313" key="2">
    <source>
        <dbReference type="EMBL" id="MBB1069948.1"/>
    </source>
</evidence>